<keyword evidence="2" id="KW-0378">Hydrolase</keyword>
<dbReference type="Proteomes" id="UP000199568">
    <property type="component" value="Unassembled WGS sequence"/>
</dbReference>
<protein>
    <submittedName>
        <fullName evidence="2">Lysophospholipase, alpha-beta hydrolase superfamily</fullName>
    </submittedName>
</protein>
<evidence type="ECO:0000313" key="3">
    <source>
        <dbReference type="Proteomes" id="UP000199568"/>
    </source>
</evidence>
<dbReference type="RefSeq" id="WP_090445687.1">
    <property type="nucleotide sequence ID" value="NZ_FOHU01000016.1"/>
</dbReference>
<name>A0A1I0FSA3_9FIRM</name>
<dbReference type="STRING" id="426128.SAMN05660297_02921"/>
<dbReference type="InterPro" id="IPR051044">
    <property type="entry name" value="MAG_DAG_Lipase"/>
</dbReference>
<sequence>MIEKNIFIEKQDGKKIFVNIFEKDKKAPNVIYIQTPIASVVELKECYYHLSKYGLNVFALDLSGIGKSEGAVKDFDIKTIGEDIDACVEYIKREYNDVIHLFGGTGTGGILAQHYISGDNSLKSFAQFGLAIHKDISPMINPIVGKAIYLVTPVIKKVIPNLNIKMKPNKFSGKNADKENQWYKEVTKKGIMDINISVLHTLLKIFISDTSNLKEKPSCPVLVFAPKHDRYFPMSYMEKYYNWLKEPKKIHVIDDAHLSFIWHSEEICEAASKWFLQHSGND</sequence>
<dbReference type="InterPro" id="IPR022742">
    <property type="entry name" value="Hydrolase_4"/>
</dbReference>
<evidence type="ECO:0000313" key="2">
    <source>
        <dbReference type="EMBL" id="SET61197.1"/>
    </source>
</evidence>
<gene>
    <name evidence="2" type="ORF">SAMN05660297_02921</name>
</gene>
<dbReference type="PANTHER" id="PTHR11614">
    <property type="entry name" value="PHOSPHOLIPASE-RELATED"/>
    <property type="match status" value="1"/>
</dbReference>
<dbReference type="GO" id="GO:0016787">
    <property type="term" value="F:hydrolase activity"/>
    <property type="evidence" value="ECO:0007669"/>
    <property type="project" value="UniProtKB-KW"/>
</dbReference>
<dbReference type="OrthoDB" id="1953540at2"/>
<evidence type="ECO:0000259" key="1">
    <source>
        <dbReference type="Pfam" id="PF12146"/>
    </source>
</evidence>
<feature type="domain" description="Serine aminopeptidase S33" evidence="1">
    <location>
        <begin position="44"/>
        <end position="255"/>
    </location>
</feature>
<dbReference type="AlphaFoldDB" id="A0A1I0FSA3"/>
<dbReference type="Pfam" id="PF12146">
    <property type="entry name" value="Hydrolase_4"/>
    <property type="match status" value="1"/>
</dbReference>
<dbReference type="InterPro" id="IPR029058">
    <property type="entry name" value="AB_hydrolase_fold"/>
</dbReference>
<proteinExistence type="predicted"/>
<organism evidence="2 3">
    <name type="scientific">Natronincola peptidivorans</name>
    <dbReference type="NCBI Taxonomy" id="426128"/>
    <lineage>
        <taxon>Bacteria</taxon>
        <taxon>Bacillati</taxon>
        <taxon>Bacillota</taxon>
        <taxon>Clostridia</taxon>
        <taxon>Peptostreptococcales</taxon>
        <taxon>Natronincolaceae</taxon>
        <taxon>Natronincola</taxon>
    </lineage>
</organism>
<reference evidence="2 3" key="1">
    <citation type="submission" date="2016-10" db="EMBL/GenBank/DDBJ databases">
        <authorList>
            <person name="de Groot N.N."/>
        </authorList>
    </citation>
    <scope>NUCLEOTIDE SEQUENCE [LARGE SCALE GENOMIC DNA]</scope>
    <source>
        <strain evidence="2 3">DSM 18979</strain>
    </source>
</reference>
<dbReference type="SUPFAM" id="SSF53474">
    <property type="entry name" value="alpha/beta-Hydrolases"/>
    <property type="match status" value="1"/>
</dbReference>
<dbReference type="EMBL" id="FOHU01000016">
    <property type="protein sequence ID" value="SET61197.1"/>
    <property type="molecule type" value="Genomic_DNA"/>
</dbReference>
<dbReference type="Gene3D" id="3.40.50.1820">
    <property type="entry name" value="alpha/beta hydrolase"/>
    <property type="match status" value="1"/>
</dbReference>
<keyword evidence="3" id="KW-1185">Reference proteome</keyword>
<accession>A0A1I0FSA3</accession>